<evidence type="ECO:0000256" key="3">
    <source>
        <dbReference type="SAM" id="MobiDB-lite"/>
    </source>
</evidence>
<dbReference type="SUPFAM" id="SSF46785">
    <property type="entry name" value="Winged helix' DNA-binding domain"/>
    <property type="match status" value="1"/>
</dbReference>
<dbReference type="InterPro" id="IPR036390">
    <property type="entry name" value="WH_DNA-bd_sf"/>
</dbReference>
<evidence type="ECO:0000256" key="1">
    <source>
        <dbReference type="PIRSR" id="PIRSR640198-1"/>
    </source>
</evidence>
<proteinExistence type="predicted"/>
<keyword evidence="2" id="KW-0067">ATP-binding</keyword>
<reference evidence="5 6" key="1">
    <citation type="submission" date="2017-06" db="EMBL/GenBank/DDBJ databases">
        <authorList>
            <person name="Kim H.J."/>
            <person name="Triplett B.A."/>
        </authorList>
    </citation>
    <scope>NUCLEOTIDE SEQUENCE [LARGE SCALE GENOMIC DNA]</scope>
    <source>
        <strain evidence="5">FRACA_ARgP5</strain>
    </source>
</reference>
<dbReference type="InterPro" id="IPR025758">
    <property type="entry name" value="Fic/DOC_N"/>
</dbReference>
<dbReference type="EMBL" id="FZMO01000168">
    <property type="protein sequence ID" value="SNQ48457.1"/>
    <property type="molecule type" value="Genomic_DNA"/>
</dbReference>
<gene>
    <name evidence="5" type="ORF">FRACA_250032</name>
</gene>
<feature type="domain" description="Fido" evidence="4">
    <location>
        <begin position="139"/>
        <end position="290"/>
    </location>
</feature>
<dbReference type="InterPro" id="IPR040198">
    <property type="entry name" value="Fido_containing"/>
</dbReference>
<keyword evidence="6" id="KW-1185">Reference proteome</keyword>
<dbReference type="AlphaFoldDB" id="A0A2I2KS07"/>
<dbReference type="Proteomes" id="UP000234331">
    <property type="component" value="Unassembled WGS sequence"/>
</dbReference>
<dbReference type="InterPro" id="IPR036597">
    <property type="entry name" value="Fido-like_dom_sf"/>
</dbReference>
<evidence type="ECO:0000313" key="5">
    <source>
        <dbReference type="EMBL" id="SNQ48457.1"/>
    </source>
</evidence>
<dbReference type="Pfam" id="PF02661">
    <property type="entry name" value="Fic"/>
    <property type="match status" value="1"/>
</dbReference>
<accession>A0A2I2KS07</accession>
<keyword evidence="2" id="KW-0547">Nucleotide-binding</keyword>
<feature type="region of interest" description="Disordered" evidence="3">
    <location>
        <begin position="415"/>
        <end position="439"/>
    </location>
</feature>
<name>A0A2I2KS07_9ACTN</name>
<feature type="binding site" evidence="2">
    <location>
        <begin position="224"/>
        <end position="231"/>
    </location>
    <ligand>
        <name>ATP</name>
        <dbReference type="ChEBI" id="CHEBI:30616"/>
    </ligand>
</feature>
<dbReference type="PANTHER" id="PTHR13504:SF38">
    <property type="entry name" value="FIDO DOMAIN-CONTAINING PROTEIN"/>
    <property type="match status" value="1"/>
</dbReference>
<organism evidence="5 6">
    <name type="scientific">Frankia canadensis</name>
    <dbReference type="NCBI Taxonomy" id="1836972"/>
    <lineage>
        <taxon>Bacteria</taxon>
        <taxon>Bacillati</taxon>
        <taxon>Actinomycetota</taxon>
        <taxon>Actinomycetes</taxon>
        <taxon>Frankiales</taxon>
        <taxon>Frankiaceae</taxon>
        <taxon>Frankia</taxon>
    </lineage>
</organism>
<protein>
    <submittedName>
        <fullName evidence="5">Filamentation induced by cAMP protein Fic</fullName>
    </submittedName>
</protein>
<sequence length="439" mass="47226">MARYEDRRWEADHGAPGRRDRRGGLYRTYIPDPLIGRPLALDATLDARCAEVEASVRALAVGAGARGLEGLARFLLRSEALASSRIEGLQVSPQQLALVELAEFEGLPVRGFSQNARLVANNVTALRRAGGDLSGAATITRDGIVDLYRALLPGQKPPGPRDTQNWVGGGAWNPLDAEFVPPPSDCVPALLDDLARYASGGGHSALVQAGLVHAQFETIHPFSDGNGRVGRALIHTVLTRRGLTQAAVLPVSLVLLTRSDAYVAGLTSYRYDGPPDGEAARAGVGMWLAGFLDAVDLAVDQAQAFSADVAALERLWADRLARQRQAAGRSSRARAGSSLRRILDMLPETPVMTARTVERMLGVSFPAARSALEELVAADVLTSRQVERNTTGYLAPEIFDLLTITERRLASTRWDTREVLPGRPSPRLPEPARNGSTRT</sequence>
<dbReference type="PROSITE" id="PS51459">
    <property type="entry name" value="FIDO"/>
    <property type="match status" value="1"/>
</dbReference>
<evidence type="ECO:0000313" key="6">
    <source>
        <dbReference type="Proteomes" id="UP000234331"/>
    </source>
</evidence>
<evidence type="ECO:0000256" key="2">
    <source>
        <dbReference type="PIRSR" id="PIRSR640198-2"/>
    </source>
</evidence>
<dbReference type="GO" id="GO:0005524">
    <property type="term" value="F:ATP binding"/>
    <property type="evidence" value="ECO:0007669"/>
    <property type="project" value="UniProtKB-KW"/>
</dbReference>
<dbReference type="Gene3D" id="1.10.3290.10">
    <property type="entry name" value="Fido-like domain"/>
    <property type="match status" value="1"/>
</dbReference>
<dbReference type="OrthoDB" id="9813719at2"/>
<feature type="active site" evidence="1">
    <location>
        <position position="220"/>
    </location>
</feature>
<evidence type="ECO:0000259" key="4">
    <source>
        <dbReference type="PROSITE" id="PS51459"/>
    </source>
</evidence>
<dbReference type="PANTHER" id="PTHR13504">
    <property type="entry name" value="FIDO DOMAIN-CONTAINING PROTEIN DDB_G0283145"/>
    <property type="match status" value="1"/>
</dbReference>
<dbReference type="InterPro" id="IPR003812">
    <property type="entry name" value="Fido"/>
</dbReference>
<dbReference type="SUPFAM" id="SSF140931">
    <property type="entry name" value="Fic-like"/>
    <property type="match status" value="1"/>
</dbReference>
<dbReference type="Pfam" id="PF13784">
    <property type="entry name" value="Fic_N"/>
    <property type="match status" value="1"/>
</dbReference>